<dbReference type="InterPro" id="IPR025164">
    <property type="entry name" value="Toastrack_DUF4097"/>
</dbReference>
<keyword evidence="5" id="KW-1185">Reference proteome</keyword>
<feature type="transmembrane region" description="Helical" evidence="2">
    <location>
        <begin position="121"/>
        <end position="140"/>
    </location>
</feature>
<dbReference type="OrthoDB" id="147403at2"/>
<evidence type="ECO:0000313" key="4">
    <source>
        <dbReference type="EMBL" id="EFH82098.1"/>
    </source>
</evidence>
<keyword evidence="2" id="KW-0812">Transmembrane</keyword>
<evidence type="ECO:0000256" key="1">
    <source>
        <dbReference type="SAM" id="MobiDB-lite"/>
    </source>
</evidence>
<dbReference type="RefSeq" id="WP_007919921.1">
    <property type="nucleotide sequence ID" value="NZ_ADVG01000004.1"/>
</dbReference>
<feature type="region of interest" description="Disordered" evidence="1">
    <location>
        <begin position="1"/>
        <end position="59"/>
    </location>
</feature>
<organism evidence="4 5">
    <name type="scientific">Ktedonobacter racemifer DSM 44963</name>
    <dbReference type="NCBI Taxonomy" id="485913"/>
    <lineage>
        <taxon>Bacteria</taxon>
        <taxon>Bacillati</taxon>
        <taxon>Chloroflexota</taxon>
        <taxon>Ktedonobacteria</taxon>
        <taxon>Ktedonobacterales</taxon>
        <taxon>Ktedonobacteraceae</taxon>
        <taxon>Ktedonobacter</taxon>
    </lineage>
</organism>
<dbReference type="AlphaFoldDB" id="D6TZV8"/>
<dbReference type="InParanoid" id="D6TZV8"/>
<name>D6TZV8_KTERA</name>
<dbReference type="Proteomes" id="UP000004508">
    <property type="component" value="Unassembled WGS sequence"/>
</dbReference>
<keyword evidence="2" id="KW-0472">Membrane</keyword>
<feature type="domain" description="DUF4097" evidence="3">
    <location>
        <begin position="221"/>
        <end position="349"/>
    </location>
</feature>
<feature type="transmembrane region" description="Helical" evidence="2">
    <location>
        <begin position="97"/>
        <end position="115"/>
    </location>
</feature>
<dbReference type="EMBL" id="ADVG01000004">
    <property type="protein sequence ID" value="EFH82098.1"/>
    <property type="molecule type" value="Genomic_DNA"/>
</dbReference>
<sequence>MSNQESMYQPPEQSSGGQQIYNNDPYEQPQASYEAYNHASSKYNGPASGQPHPEGSDQERAYQEGYNGASTYNEYAQEAGQQAFPFIRARNLSAGQIVLLIIGLVILSSIVQGLFSGAFGSIFGLIGIIAIAFAIAKFGFDRATPLHPQQFAVSGQATLHINNPAGPIRIQRGEGDKVVVQAVKHISSVLGKNEDLVLDCQQEGNNISIVSRNIATQGIKSGHMDLNIFVPEHCQVHLDSQAGAIHIQGIQGYARVKTNAGTIHVSQSTLEANSDLHSNAGTIHLEGVKLAGNTNVDTNAGTIHFDGELGGAYDYRLHTNAGTVHVALPSTSAFALKAKTSMGTVDNDFGSEIVGNAPLARLNLSTNVGTIKVQRR</sequence>
<comment type="caution">
    <text evidence="4">The sequence shown here is derived from an EMBL/GenBank/DDBJ whole genome shotgun (WGS) entry which is preliminary data.</text>
</comment>
<protein>
    <recommendedName>
        <fullName evidence="3">DUF4097 domain-containing protein</fullName>
    </recommendedName>
</protein>
<reference evidence="4 5" key="1">
    <citation type="journal article" date="2011" name="Stand. Genomic Sci.">
        <title>Non-contiguous finished genome sequence and contextual data of the filamentous soil bacterium Ktedonobacter racemifer type strain (SOSP1-21).</title>
        <authorList>
            <person name="Chang Y.J."/>
            <person name="Land M."/>
            <person name="Hauser L."/>
            <person name="Chertkov O."/>
            <person name="Del Rio T.G."/>
            <person name="Nolan M."/>
            <person name="Copeland A."/>
            <person name="Tice H."/>
            <person name="Cheng J.F."/>
            <person name="Lucas S."/>
            <person name="Han C."/>
            <person name="Goodwin L."/>
            <person name="Pitluck S."/>
            <person name="Ivanova N."/>
            <person name="Ovchinikova G."/>
            <person name="Pati A."/>
            <person name="Chen A."/>
            <person name="Palaniappan K."/>
            <person name="Mavromatis K."/>
            <person name="Liolios K."/>
            <person name="Brettin T."/>
            <person name="Fiebig A."/>
            <person name="Rohde M."/>
            <person name="Abt B."/>
            <person name="Goker M."/>
            <person name="Detter J.C."/>
            <person name="Woyke T."/>
            <person name="Bristow J."/>
            <person name="Eisen J.A."/>
            <person name="Markowitz V."/>
            <person name="Hugenholtz P."/>
            <person name="Kyrpides N.C."/>
            <person name="Klenk H.P."/>
            <person name="Lapidus A."/>
        </authorList>
    </citation>
    <scope>NUCLEOTIDE SEQUENCE [LARGE SCALE GENOMIC DNA]</scope>
    <source>
        <strain evidence="5">DSM 44963</strain>
    </source>
</reference>
<gene>
    <name evidence="4" type="ORF">Krac_2875</name>
</gene>
<dbReference type="eggNOG" id="COG3595">
    <property type="taxonomic scope" value="Bacteria"/>
</dbReference>
<dbReference type="Pfam" id="PF13349">
    <property type="entry name" value="DUF4097"/>
    <property type="match status" value="1"/>
</dbReference>
<evidence type="ECO:0000313" key="5">
    <source>
        <dbReference type="Proteomes" id="UP000004508"/>
    </source>
</evidence>
<proteinExistence type="predicted"/>
<feature type="compositionally biased region" description="Polar residues" evidence="1">
    <location>
        <begin position="1"/>
        <end position="22"/>
    </location>
</feature>
<keyword evidence="2" id="KW-1133">Transmembrane helix</keyword>
<dbReference type="STRING" id="485913.Krac_2875"/>
<evidence type="ECO:0000256" key="2">
    <source>
        <dbReference type="SAM" id="Phobius"/>
    </source>
</evidence>
<accession>D6TZV8</accession>
<evidence type="ECO:0000259" key="3">
    <source>
        <dbReference type="Pfam" id="PF13349"/>
    </source>
</evidence>